<dbReference type="AlphaFoldDB" id="A0A7S4INT4"/>
<evidence type="ECO:0000256" key="2">
    <source>
        <dbReference type="SAM" id="MobiDB-lite"/>
    </source>
</evidence>
<dbReference type="PANTHER" id="PTHR24111:SF0">
    <property type="entry name" value="LEUCINE-RICH REPEAT-CONTAINING PROTEIN"/>
    <property type="match status" value="1"/>
</dbReference>
<name>A0A7S4INT4_9STRA</name>
<organism evidence="3">
    <name type="scientific">Odontella aurita</name>
    <dbReference type="NCBI Taxonomy" id="265563"/>
    <lineage>
        <taxon>Eukaryota</taxon>
        <taxon>Sar</taxon>
        <taxon>Stramenopiles</taxon>
        <taxon>Ochrophyta</taxon>
        <taxon>Bacillariophyta</taxon>
        <taxon>Mediophyceae</taxon>
        <taxon>Biddulphiophycidae</taxon>
        <taxon>Eupodiscales</taxon>
        <taxon>Odontellaceae</taxon>
        <taxon>Odontella</taxon>
    </lineage>
</organism>
<sequence length="370" mass="40999">MGNCGAKFSPSESCTYAPSQSPHSPRLLLNRDWLVKEMLKWKLGGEQITIDSRSVSIENQLTTTDMSFVAKVLCSNCSITDLSFSDTSLGDDGAEIIAESLRSIRMLRRLYLNKNRISNTGAEALFNKAIHLNTTLRVLELHSNQIGDDAAKSLARALYTCNSIENLDLSNNFIGDEGAAALSRVLPSTKLHFLHLHRNRIGFEGMGILLRGICLNQTLTVVNLRNQRGASRLYGVEGLRCVYRLVDAEENGVYTDKFNISDVLGDPLSHWLSLRSIGSIGDVAENEEKESKYDEEGCMVLLLEEHNARLHGRSQAKLLEGIYANFTAQIRRELETAESQAIPLLLERIASTNGTKGLFSLLRNQPSLVS</sequence>
<dbReference type="InterPro" id="IPR001611">
    <property type="entry name" value="Leu-rich_rpt"/>
</dbReference>
<reference evidence="3" key="1">
    <citation type="submission" date="2021-01" db="EMBL/GenBank/DDBJ databases">
        <authorList>
            <person name="Corre E."/>
            <person name="Pelletier E."/>
            <person name="Niang G."/>
            <person name="Scheremetjew M."/>
            <person name="Finn R."/>
            <person name="Kale V."/>
            <person name="Holt S."/>
            <person name="Cochrane G."/>
            <person name="Meng A."/>
            <person name="Brown T."/>
            <person name="Cohen L."/>
        </authorList>
    </citation>
    <scope>NUCLEOTIDE SEQUENCE</scope>
    <source>
        <strain evidence="3">Isolate 1302-5</strain>
    </source>
</reference>
<gene>
    <name evidence="3" type="ORF">OAUR00152_LOCUS13490</name>
</gene>
<dbReference type="Pfam" id="PF13516">
    <property type="entry name" value="LRR_6"/>
    <property type="match status" value="4"/>
</dbReference>
<proteinExistence type="predicted"/>
<accession>A0A7S4INT4</accession>
<dbReference type="EMBL" id="HBKQ01019966">
    <property type="protein sequence ID" value="CAE2235078.1"/>
    <property type="molecule type" value="Transcribed_RNA"/>
</dbReference>
<dbReference type="InterPro" id="IPR032675">
    <property type="entry name" value="LRR_dom_sf"/>
</dbReference>
<evidence type="ECO:0000313" key="3">
    <source>
        <dbReference type="EMBL" id="CAE2235078.1"/>
    </source>
</evidence>
<keyword evidence="1" id="KW-0677">Repeat</keyword>
<dbReference type="SUPFAM" id="SSF52047">
    <property type="entry name" value="RNI-like"/>
    <property type="match status" value="1"/>
</dbReference>
<feature type="compositionally biased region" description="Polar residues" evidence="2">
    <location>
        <begin position="10"/>
        <end position="23"/>
    </location>
</feature>
<dbReference type="InterPro" id="IPR052201">
    <property type="entry name" value="LRR-containing_regulator"/>
</dbReference>
<protein>
    <submittedName>
        <fullName evidence="3">Uncharacterized protein</fullName>
    </submittedName>
</protein>
<feature type="region of interest" description="Disordered" evidence="2">
    <location>
        <begin position="1"/>
        <end position="23"/>
    </location>
</feature>
<dbReference type="PANTHER" id="PTHR24111">
    <property type="entry name" value="LEUCINE-RICH REPEAT-CONTAINING PROTEIN 34"/>
    <property type="match status" value="1"/>
</dbReference>
<dbReference type="Gene3D" id="3.80.10.10">
    <property type="entry name" value="Ribonuclease Inhibitor"/>
    <property type="match status" value="2"/>
</dbReference>
<evidence type="ECO:0000256" key="1">
    <source>
        <dbReference type="ARBA" id="ARBA00022737"/>
    </source>
</evidence>
<dbReference type="SMART" id="SM00368">
    <property type="entry name" value="LRR_RI"/>
    <property type="match status" value="3"/>
</dbReference>